<evidence type="ECO:0000259" key="9">
    <source>
        <dbReference type="SMART" id="SM00642"/>
    </source>
</evidence>
<protein>
    <submittedName>
        <fullName evidence="10">Alpha-amylase</fullName>
        <ecNumber evidence="10">3.2.1.1</ecNumber>
    </submittedName>
</protein>
<dbReference type="PANTHER" id="PTHR43447">
    <property type="entry name" value="ALPHA-AMYLASE"/>
    <property type="match status" value="1"/>
</dbReference>
<dbReference type="SUPFAM" id="SSF51445">
    <property type="entry name" value="(Trans)glycosidases"/>
    <property type="match status" value="1"/>
</dbReference>
<evidence type="ECO:0000313" key="11">
    <source>
        <dbReference type="Proteomes" id="UP001180729"/>
    </source>
</evidence>
<dbReference type="PIRSF" id="PIRSF001021">
    <property type="entry name" value="Alph-amls_thrmst"/>
    <property type="match status" value="1"/>
</dbReference>
<evidence type="ECO:0000256" key="2">
    <source>
        <dbReference type="ARBA" id="ARBA00008061"/>
    </source>
</evidence>
<dbReference type="NCBIfam" id="NF006968">
    <property type="entry name" value="PRK09441.1-1"/>
    <property type="match status" value="1"/>
</dbReference>
<evidence type="ECO:0000256" key="5">
    <source>
        <dbReference type="ARBA" id="ARBA00023277"/>
    </source>
</evidence>
<evidence type="ECO:0000256" key="3">
    <source>
        <dbReference type="ARBA" id="ARBA00022723"/>
    </source>
</evidence>
<feature type="binding site" evidence="8">
    <location>
        <position position="418"/>
    </location>
    <ligand>
        <name>Ca(2+)</name>
        <dbReference type="ChEBI" id="CHEBI:29108"/>
        <label>3</label>
    </ligand>
</feature>
<feature type="binding site" evidence="8">
    <location>
        <position position="441"/>
    </location>
    <ligand>
        <name>Ca(2+)</name>
        <dbReference type="ChEBI" id="CHEBI:29108"/>
        <label>3</label>
    </ligand>
</feature>
<gene>
    <name evidence="10" type="ORF">RMW62_10190</name>
</gene>
<dbReference type="InterPro" id="IPR017853">
    <property type="entry name" value="GH"/>
</dbReference>
<dbReference type="SMART" id="SM00642">
    <property type="entry name" value="Aamy"/>
    <property type="match status" value="1"/>
</dbReference>
<feature type="binding site" evidence="8">
    <location>
        <position position="314"/>
    </location>
    <ligand>
        <name>Ca(2+)</name>
        <dbReference type="ChEBI" id="CHEBI:29108"/>
        <label>3</label>
    </ligand>
</feature>
<sequence>MTENHAQPSPANPDDVVNPLLLQAFAWDLPADSTHWRLLADNAALLADCGVSSVWLPPAYKGQAGVEDVGYGVYDTYDLGEFDQKGTVPTKYGTKEDYLAAIEALHAAGISVVADIVLNHRMGGDATEVVRATPADPHDRTRTIGETEEITAWTRYTFPGRAGAYSDFTWDWTCFHGTDWDEARHQQGVWLFEGKQWNENVNDEFGNYDYLMGSDVHVIDPAVSAEMDRWGRWYVETTGVDGLRLDALKHVGADFFARWLPELRRATGRALPAVGEYWSHDVAELEGYLEAVPFMSLFDVPLHFHLHAASTSNGDVDLTRLFEGTLVAADPARAVTFVENHDTQPGQSLASTIESWFKPSAYALILLREAGTPCVFWGDLFGTPETGDLPAVTELPLLMTMRRALAHGPQHDALDDPDVVGFAREGDEAHPGSGLAVVLSDRRAATKRLHVGARHAGEQWICVLGGHESVTVAEDGNVELPVSDGGLSVYAPEAARPILDSAEQHLLRQRCALTTSREAQRRRH</sequence>
<dbReference type="Gene3D" id="2.40.30.140">
    <property type="match status" value="1"/>
</dbReference>
<dbReference type="GO" id="GO:0005975">
    <property type="term" value="P:carbohydrate metabolic process"/>
    <property type="evidence" value="ECO:0007669"/>
    <property type="project" value="InterPro"/>
</dbReference>
<dbReference type="CDD" id="cd11318">
    <property type="entry name" value="AmyAc_bac_fung_AmyA"/>
    <property type="match status" value="1"/>
</dbReference>
<feature type="active site" description="Proton donor" evidence="7">
    <location>
        <position position="276"/>
    </location>
</feature>
<dbReference type="Proteomes" id="UP001180729">
    <property type="component" value="Unassembled WGS sequence"/>
</dbReference>
<dbReference type="RefSeq" id="WP_311373099.1">
    <property type="nucleotide sequence ID" value="NZ_JAMZMH010000011.1"/>
</dbReference>
<feature type="binding site" evidence="8">
    <location>
        <position position="215"/>
    </location>
    <ligand>
        <name>Ca(2+)</name>
        <dbReference type="ChEBI" id="CHEBI:29108"/>
        <label>1</label>
    </ligand>
</feature>
<feature type="domain" description="Glycosyl hydrolase family 13 catalytic" evidence="9">
    <location>
        <begin position="19"/>
        <end position="407"/>
    </location>
</feature>
<feature type="binding site" evidence="8">
    <location>
        <position position="119"/>
    </location>
    <ligand>
        <name>Ca(2+)</name>
        <dbReference type="ChEBI" id="CHEBI:29108"/>
        <label>1</label>
    </ligand>
</feature>
<comment type="caution">
    <text evidence="10">The sequence shown here is derived from an EMBL/GenBank/DDBJ whole genome shotgun (WGS) entry which is preliminary data.</text>
</comment>
<dbReference type="InterPro" id="IPR006047">
    <property type="entry name" value="GH13_cat_dom"/>
</dbReference>
<evidence type="ECO:0000256" key="6">
    <source>
        <dbReference type="ARBA" id="ARBA00023295"/>
    </source>
</evidence>
<dbReference type="Gene3D" id="3.20.20.80">
    <property type="entry name" value="Glycosidases"/>
    <property type="match status" value="1"/>
</dbReference>
<evidence type="ECO:0000256" key="1">
    <source>
        <dbReference type="ARBA" id="ARBA00001913"/>
    </source>
</evidence>
<evidence type="ECO:0000256" key="7">
    <source>
        <dbReference type="PIRSR" id="PIRSR001021-1"/>
    </source>
</evidence>
<feature type="binding site" evidence="8">
    <location>
        <position position="209"/>
    </location>
    <ligand>
        <name>Ca(2+)</name>
        <dbReference type="ChEBI" id="CHEBI:29108"/>
        <label>1</label>
    </ligand>
</feature>
<keyword evidence="3 8" id="KW-0479">Metal-binding</keyword>
<dbReference type="NCBIfam" id="NF006969">
    <property type="entry name" value="PRK09441.1-2"/>
    <property type="match status" value="1"/>
</dbReference>
<comment type="similarity">
    <text evidence="2">Belongs to the glycosyl hydrolase 13 family.</text>
</comment>
<dbReference type="Gene3D" id="2.60.40.1180">
    <property type="entry name" value="Golgi alpha-mannosidase II"/>
    <property type="match status" value="1"/>
</dbReference>
<comment type="cofactor">
    <cofactor evidence="1">
        <name>Ca(2+)</name>
        <dbReference type="ChEBI" id="CHEBI:29108"/>
    </cofactor>
</comment>
<dbReference type="InterPro" id="IPR013780">
    <property type="entry name" value="Glyco_hydro_b"/>
</dbReference>
<dbReference type="InterPro" id="IPR013776">
    <property type="entry name" value="A-amylase_thermo"/>
</dbReference>
<feature type="binding site" evidence="8">
    <location>
        <position position="250"/>
    </location>
    <ligand>
        <name>Ca(2+)</name>
        <dbReference type="ChEBI" id="CHEBI:29108"/>
        <label>1</label>
    </ligand>
</feature>
<keyword evidence="6 10" id="KW-0326">Glycosidase</keyword>
<evidence type="ECO:0000256" key="4">
    <source>
        <dbReference type="ARBA" id="ARBA00022801"/>
    </source>
</evidence>
<dbReference type="SUPFAM" id="SSF51011">
    <property type="entry name" value="Glycosyl hydrolase domain"/>
    <property type="match status" value="1"/>
</dbReference>
<dbReference type="GO" id="GO:0004556">
    <property type="term" value="F:alpha-amylase activity"/>
    <property type="evidence" value="ECO:0007669"/>
    <property type="project" value="UniProtKB-EC"/>
</dbReference>
<keyword evidence="8" id="KW-0106">Calcium</keyword>
<accession>A0AAE4G2M0</accession>
<name>A0AAE4G2M0_9ACTO</name>
<dbReference type="EC" id="3.2.1.1" evidence="10"/>
<proteinExistence type="inferred from homology"/>
<dbReference type="AlphaFoldDB" id="A0AAE4G2M0"/>
<dbReference type="Pfam" id="PF00128">
    <property type="entry name" value="Alpha-amylase"/>
    <property type="match status" value="1"/>
</dbReference>
<keyword evidence="4 10" id="KW-0378">Hydrolase</keyword>
<evidence type="ECO:0000313" key="10">
    <source>
        <dbReference type="EMBL" id="MDT0249448.1"/>
    </source>
</evidence>
<organism evidence="10 11">
    <name type="scientific">Actinomyces oris</name>
    <dbReference type="NCBI Taxonomy" id="544580"/>
    <lineage>
        <taxon>Bacteria</taxon>
        <taxon>Bacillati</taxon>
        <taxon>Actinomycetota</taxon>
        <taxon>Actinomycetes</taxon>
        <taxon>Actinomycetales</taxon>
        <taxon>Actinomycetaceae</taxon>
        <taxon>Actinomyces</taxon>
    </lineage>
</organism>
<reference evidence="10" key="1">
    <citation type="submission" date="2022-06" db="EMBL/GenBank/DDBJ databases">
        <title>Draft Genome Sequences of Three Actinomyces oris Strains, Isolated from Healthy Human Feces.</title>
        <authorList>
            <person name="Ye Y."/>
            <person name="Liu C."/>
            <person name="Zhao J."/>
            <person name="Xu J."/>
            <person name="Huang H."/>
            <person name="Wang B."/>
            <person name="Wei J."/>
            <person name="Jing X."/>
        </authorList>
    </citation>
    <scope>NUCLEOTIDE SEQUENCE</scope>
    <source>
        <strain evidence="10">CNGBCC1803368</strain>
    </source>
</reference>
<feature type="active site" description="Nucleophile" evidence="7">
    <location>
        <position position="246"/>
    </location>
</feature>
<evidence type="ECO:0000256" key="8">
    <source>
        <dbReference type="PIRSR" id="PIRSR001021-2"/>
    </source>
</evidence>
<dbReference type="GO" id="GO:0005509">
    <property type="term" value="F:calcium ion binding"/>
    <property type="evidence" value="ECO:0007669"/>
    <property type="project" value="InterPro"/>
</dbReference>
<dbReference type="EMBL" id="JAMZMH010000011">
    <property type="protein sequence ID" value="MDT0249448.1"/>
    <property type="molecule type" value="Genomic_DNA"/>
</dbReference>
<keyword evidence="5" id="KW-0119">Carbohydrate metabolism</keyword>